<name>N8QDZ7_9GAMM</name>
<organism evidence="1 2">
    <name type="scientific">Acinetobacter bohemicus ANC 3994</name>
    <dbReference type="NCBI Taxonomy" id="1217715"/>
    <lineage>
        <taxon>Bacteria</taxon>
        <taxon>Pseudomonadati</taxon>
        <taxon>Pseudomonadota</taxon>
        <taxon>Gammaproteobacteria</taxon>
        <taxon>Moraxellales</taxon>
        <taxon>Moraxellaceae</taxon>
        <taxon>Acinetobacter</taxon>
    </lineage>
</organism>
<evidence type="ECO:0000313" key="1">
    <source>
        <dbReference type="EMBL" id="ENU19529.1"/>
    </source>
</evidence>
<evidence type="ECO:0000313" key="2">
    <source>
        <dbReference type="Proteomes" id="UP000013086"/>
    </source>
</evidence>
<accession>N8QDZ7</accession>
<reference evidence="1 2" key="1">
    <citation type="submission" date="2013-02" db="EMBL/GenBank/DDBJ databases">
        <title>The Genome Sequence of Acinetobacter sp. ANC 3994.</title>
        <authorList>
            <consortium name="The Broad Institute Genome Sequencing Platform"/>
            <consortium name="The Broad Institute Genome Sequencing Center for Infectious Disease"/>
            <person name="Cerqueira G."/>
            <person name="Feldgarden M."/>
            <person name="Courvalin P."/>
            <person name="Perichon B."/>
            <person name="Grillot-Courvalin C."/>
            <person name="Clermont D."/>
            <person name="Rocha E."/>
            <person name="Yoon E.-J."/>
            <person name="Nemec A."/>
            <person name="Walker B."/>
            <person name="Young S.K."/>
            <person name="Zeng Q."/>
            <person name="Gargeya S."/>
            <person name="Fitzgerald M."/>
            <person name="Haas B."/>
            <person name="Abouelleil A."/>
            <person name="Alvarado L."/>
            <person name="Arachchi H.M."/>
            <person name="Berlin A.M."/>
            <person name="Chapman S.B."/>
            <person name="Dewar J."/>
            <person name="Goldberg J."/>
            <person name="Griggs A."/>
            <person name="Gujja S."/>
            <person name="Hansen M."/>
            <person name="Howarth C."/>
            <person name="Imamovic A."/>
            <person name="Larimer J."/>
            <person name="McCowan C."/>
            <person name="Murphy C."/>
            <person name="Neiman D."/>
            <person name="Pearson M."/>
            <person name="Priest M."/>
            <person name="Roberts A."/>
            <person name="Saif S."/>
            <person name="Shea T."/>
            <person name="Sisk P."/>
            <person name="Sykes S."/>
            <person name="Wortman J."/>
            <person name="Nusbaum C."/>
            <person name="Birren B."/>
        </authorList>
    </citation>
    <scope>NUCLEOTIDE SEQUENCE [LARGE SCALE GENOMIC DNA]</scope>
    <source>
        <strain evidence="1 2">ANC 3994</strain>
    </source>
</reference>
<comment type="caution">
    <text evidence="1">The sequence shown here is derived from an EMBL/GenBank/DDBJ whole genome shotgun (WGS) entry which is preliminary data.</text>
</comment>
<dbReference type="EMBL" id="APOH01000015">
    <property type="protein sequence ID" value="ENU19529.1"/>
    <property type="molecule type" value="Genomic_DNA"/>
</dbReference>
<dbReference type="Proteomes" id="UP000013086">
    <property type="component" value="Unassembled WGS sequence"/>
</dbReference>
<proteinExistence type="predicted"/>
<dbReference type="AlphaFoldDB" id="N8QDZ7"/>
<sequence length="40" mass="4427">MLYIKATLALQLLHFCIRCDLNDSSIAKNASYIRLGAKAS</sequence>
<gene>
    <name evidence="1" type="ORF">F994_02389</name>
</gene>
<dbReference type="HOGENOM" id="CLU_3283279_0_0_6"/>
<protein>
    <submittedName>
        <fullName evidence="1">Uncharacterized protein</fullName>
    </submittedName>
</protein>